<sequence>MKTTYQELILALQSFFGVEQSFSVIEILGQMSTGDIIDVIVDALNEYHAVGEGNINKQE</sequence>
<accession>A0A5B8I2Y4</accession>
<dbReference type="AlphaFoldDB" id="A0A5B8I2Y4"/>
<dbReference type="KEGG" id="dic:Dpoa569_0001297"/>
<keyword evidence="2" id="KW-1185">Reference proteome</keyword>
<proteinExistence type="predicted"/>
<name>A0A5B8I2Y4_9GAMM</name>
<reference evidence="1 2" key="1">
    <citation type="journal article" date="2019" name="Environ. Microbiol.">
        <title>The phytopathogenic nature of Dickeya aquatica 174/2 and the dynamic early evolution of Dickeya pathogenicity.</title>
        <authorList>
            <person name="Duprey A."/>
            <person name="Taib N."/>
            <person name="Leonard S."/>
            <person name="Garin T."/>
            <person name="Flandrois J.P."/>
            <person name="Nasser W."/>
            <person name="Brochier-Armanet C."/>
            <person name="Reverchon S."/>
        </authorList>
    </citation>
    <scope>NUCLEOTIDE SEQUENCE [LARGE SCALE GENOMIC DNA]</scope>
    <source>
        <strain evidence="1 2">NCPPB 569</strain>
    </source>
</reference>
<organism evidence="1 2">
    <name type="scientific">Dickeya poaceiphila</name>
    <dbReference type="NCBI Taxonomy" id="568768"/>
    <lineage>
        <taxon>Bacteria</taxon>
        <taxon>Pseudomonadati</taxon>
        <taxon>Pseudomonadota</taxon>
        <taxon>Gammaproteobacteria</taxon>
        <taxon>Enterobacterales</taxon>
        <taxon>Pectobacteriaceae</taxon>
        <taxon>Dickeya</taxon>
    </lineage>
</organism>
<dbReference type="Proteomes" id="UP000320591">
    <property type="component" value="Chromosome"/>
</dbReference>
<evidence type="ECO:0000313" key="1">
    <source>
        <dbReference type="EMBL" id="QDX29522.1"/>
    </source>
</evidence>
<evidence type="ECO:0000313" key="2">
    <source>
        <dbReference type="Proteomes" id="UP000320591"/>
    </source>
</evidence>
<dbReference type="EMBL" id="CP042220">
    <property type="protein sequence ID" value="QDX29522.1"/>
    <property type="molecule type" value="Genomic_DNA"/>
</dbReference>
<dbReference type="RefSeq" id="WP_042871543.1">
    <property type="nucleotide sequence ID" value="NZ_CM001975.1"/>
</dbReference>
<protein>
    <submittedName>
        <fullName evidence="1">Uncharacterized protein</fullName>
    </submittedName>
</protein>
<gene>
    <name evidence="1" type="ORF">Dpoa569_0001297</name>
</gene>
<dbReference type="STRING" id="568768.GCA_000406125_02560"/>